<feature type="transmembrane region" description="Helical" evidence="8">
    <location>
        <begin position="100"/>
        <end position="120"/>
    </location>
</feature>
<dbReference type="SUPFAM" id="SSF81343">
    <property type="entry name" value="Fumarate reductase respiratory complex transmembrane subunits"/>
    <property type="match status" value="1"/>
</dbReference>
<evidence type="ECO:0000313" key="9">
    <source>
        <dbReference type="EMBL" id="BCO11222.1"/>
    </source>
</evidence>
<keyword evidence="5 8" id="KW-1133">Transmembrane helix</keyword>
<accession>A0A7R7FS38</accession>
<dbReference type="NCBIfam" id="TIGR02046">
    <property type="entry name" value="sdhC_b558_fam"/>
    <property type="match status" value="1"/>
</dbReference>
<organism evidence="9 10">
    <name type="scientific">Citrifermentans bremense</name>
    <dbReference type="NCBI Taxonomy" id="60035"/>
    <lineage>
        <taxon>Bacteria</taxon>
        <taxon>Pseudomonadati</taxon>
        <taxon>Thermodesulfobacteriota</taxon>
        <taxon>Desulfuromonadia</taxon>
        <taxon>Geobacterales</taxon>
        <taxon>Geobacteraceae</taxon>
        <taxon>Citrifermentans</taxon>
    </lineage>
</organism>
<evidence type="ECO:0000256" key="7">
    <source>
        <dbReference type="ARBA" id="ARBA00023136"/>
    </source>
</evidence>
<evidence type="ECO:0000256" key="8">
    <source>
        <dbReference type="SAM" id="Phobius"/>
    </source>
</evidence>
<feature type="transmembrane region" description="Helical" evidence="8">
    <location>
        <begin position="198"/>
        <end position="219"/>
    </location>
</feature>
<dbReference type="Pfam" id="PF01127">
    <property type="entry name" value="Sdh_cyt"/>
    <property type="match status" value="1"/>
</dbReference>
<evidence type="ECO:0000256" key="6">
    <source>
        <dbReference type="ARBA" id="ARBA00023004"/>
    </source>
</evidence>
<evidence type="ECO:0000256" key="4">
    <source>
        <dbReference type="ARBA" id="ARBA00022723"/>
    </source>
</evidence>
<protein>
    <submittedName>
        <fullName evidence="9">Succinate dehydrogenase cytochrome b subunit</fullName>
    </submittedName>
</protein>
<reference evidence="9 10" key="1">
    <citation type="submission" date="2020-06" db="EMBL/GenBank/DDBJ databases">
        <title>Interaction of electrochemicaly active bacteria, Geobacter bremensis R4 on different carbon anode.</title>
        <authorList>
            <person name="Meng L."/>
            <person name="Yoshida N."/>
        </authorList>
    </citation>
    <scope>NUCLEOTIDE SEQUENCE [LARGE SCALE GENOMIC DNA]</scope>
    <source>
        <strain evidence="9 10">R4</strain>
    </source>
</reference>
<dbReference type="Gene3D" id="1.20.1300.10">
    <property type="entry name" value="Fumarate reductase/succinate dehydrogenase, transmembrane subunit"/>
    <property type="match status" value="1"/>
</dbReference>
<keyword evidence="4" id="KW-0479">Metal-binding</keyword>
<evidence type="ECO:0000256" key="1">
    <source>
        <dbReference type="ARBA" id="ARBA00004370"/>
    </source>
</evidence>
<keyword evidence="3 8" id="KW-0812">Transmembrane</keyword>
<dbReference type="RefSeq" id="WP_085813645.1">
    <property type="nucleotide sequence ID" value="NZ_AP023213.1"/>
</dbReference>
<dbReference type="Proteomes" id="UP000515472">
    <property type="component" value="Chromosome"/>
</dbReference>
<keyword evidence="10" id="KW-1185">Reference proteome</keyword>
<dbReference type="InterPro" id="IPR011138">
    <property type="entry name" value="Cytochrome_b-558"/>
</dbReference>
<gene>
    <name evidence="9" type="ORF">GEOBRER4_n0908</name>
</gene>
<evidence type="ECO:0000256" key="5">
    <source>
        <dbReference type="ARBA" id="ARBA00022989"/>
    </source>
</evidence>
<dbReference type="EMBL" id="AP023213">
    <property type="protein sequence ID" value="BCO11222.1"/>
    <property type="molecule type" value="Genomic_DNA"/>
</dbReference>
<keyword evidence="6" id="KW-0408">Iron</keyword>
<dbReference type="AlphaFoldDB" id="A0A7R7FS38"/>
<dbReference type="InterPro" id="IPR000701">
    <property type="entry name" value="SuccDH_FuR_B_TM-su"/>
</dbReference>
<keyword evidence="7 8" id="KW-0472">Membrane</keyword>
<keyword evidence="2" id="KW-0349">Heme</keyword>
<dbReference type="InterPro" id="IPR034804">
    <property type="entry name" value="SQR/QFR_C/D"/>
</dbReference>
<sequence length="221" mass="24261">MRILTSSVGRKILMSITGQLLIIFVLIHLIGNSTIFFGPNGINAYAEHLHSLPPLVWGFRLFMLAAIAVHICYGVMLTLENKAANPGAYAVKKNLKKSFASENMIWTGLLLACFIVYHLIQFTIKGTPDIVIGLDSLNRPDVFRMVVTSFGHAMIALVYMAAMVMLFLHLSHGIPSFLQTMGWNNEKTIPTFATGGKVISTILMLAYISIPAVILAGLLKL</sequence>
<evidence type="ECO:0000256" key="3">
    <source>
        <dbReference type="ARBA" id="ARBA00022692"/>
    </source>
</evidence>
<dbReference type="CDD" id="cd03498">
    <property type="entry name" value="SQR_TypeB_2_TM"/>
    <property type="match status" value="1"/>
</dbReference>
<name>A0A7R7FS38_9BACT</name>
<feature type="transmembrane region" description="Helical" evidence="8">
    <location>
        <begin position="153"/>
        <end position="178"/>
    </location>
</feature>
<feature type="transmembrane region" description="Helical" evidence="8">
    <location>
        <begin position="57"/>
        <end position="79"/>
    </location>
</feature>
<dbReference type="GO" id="GO:0046872">
    <property type="term" value="F:metal ion binding"/>
    <property type="evidence" value="ECO:0007669"/>
    <property type="project" value="UniProtKB-KW"/>
</dbReference>
<evidence type="ECO:0000256" key="2">
    <source>
        <dbReference type="ARBA" id="ARBA00022617"/>
    </source>
</evidence>
<comment type="subcellular location">
    <subcellularLocation>
        <location evidence="1">Membrane</location>
    </subcellularLocation>
</comment>
<evidence type="ECO:0000313" key="10">
    <source>
        <dbReference type="Proteomes" id="UP000515472"/>
    </source>
</evidence>
<dbReference type="GO" id="GO:0016020">
    <property type="term" value="C:membrane"/>
    <property type="evidence" value="ECO:0007669"/>
    <property type="project" value="UniProtKB-SubCell"/>
</dbReference>
<proteinExistence type="predicted"/>
<feature type="transmembrane region" description="Helical" evidence="8">
    <location>
        <begin position="12"/>
        <end position="37"/>
    </location>
</feature>